<dbReference type="InterPro" id="IPR021516">
    <property type="entry name" value="DUF3179"/>
</dbReference>
<dbReference type="EMBL" id="QPMH01000002">
    <property type="protein sequence ID" value="RDD63552.1"/>
    <property type="molecule type" value="Genomic_DNA"/>
</dbReference>
<keyword evidence="3" id="KW-1185">Reference proteome</keyword>
<comment type="caution">
    <text evidence="2">The sequence shown here is derived from an EMBL/GenBank/DDBJ whole genome shotgun (WGS) entry which is preliminary data.</text>
</comment>
<sequence length="337" mass="36863">MKRGIRSTLTLGAALTAWLALATAAWAQAPGSWTRAFPETDFTQHSIELDSIMSGGVPKDGIPSIDEPAFEAAQARRDWLAPTEPVIGLEIGGDARAYPLRVLTWHEIVNDSVGGQPVAVTFCPLCNAAIVFDARVKGQHLTFGTTGKLRHSDLVMYDRQTGTWWQQFTGTGIVGELTGTKLEMLPARLESWESFLERHPDGRVLVPNDPNARPYGRNPYAGYDSASSPFLYRGPMPEKMPAMSRVVVVGDEAWDLRLLQDKGRVETATHVIEWRAGQNSALDTADIGQGQDVGNVIVREKTDDGLKDAVYDVTFAFVFKAFHPEGTWHVKGDGGEG</sequence>
<feature type="signal peptide" evidence="1">
    <location>
        <begin position="1"/>
        <end position="27"/>
    </location>
</feature>
<feature type="chain" id="PRO_5016828034" evidence="1">
    <location>
        <begin position="28"/>
        <end position="337"/>
    </location>
</feature>
<dbReference type="Proteomes" id="UP000253941">
    <property type="component" value="Unassembled WGS sequence"/>
</dbReference>
<organism evidence="2 3">
    <name type="scientific">Ferruginivarius sediminum</name>
    <dbReference type="NCBI Taxonomy" id="2661937"/>
    <lineage>
        <taxon>Bacteria</taxon>
        <taxon>Pseudomonadati</taxon>
        <taxon>Pseudomonadota</taxon>
        <taxon>Alphaproteobacteria</taxon>
        <taxon>Rhodospirillales</taxon>
        <taxon>Rhodospirillaceae</taxon>
        <taxon>Ferruginivarius</taxon>
    </lineage>
</organism>
<evidence type="ECO:0000256" key="1">
    <source>
        <dbReference type="SAM" id="SignalP"/>
    </source>
</evidence>
<evidence type="ECO:0000313" key="3">
    <source>
        <dbReference type="Proteomes" id="UP000253941"/>
    </source>
</evidence>
<dbReference type="AlphaFoldDB" id="A0A369TFE9"/>
<proteinExistence type="predicted"/>
<dbReference type="Pfam" id="PF11376">
    <property type="entry name" value="DUF3179"/>
    <property type="match status" value="1"/>
</dbReference>
<name>A0A369TFE9_9PROT</name>
<gene>
    <name evidence="2" type="ORF">DRB17_03690</name>
</gene>
<protein>
    <submittedName>
        <fullName evidence="2">DUF3179 domain-containing protein</fullName>
    </submittedName>
</protein>
<accession>A0A369TFE9</accession>
<dbReference type="RefSeq" id="WP_114580807.1">
    <property type="nucleotide sequence ID" value="NZ_QPMH01000002.1"/>
</dbReference>
<reference evidence="2 3" key="1">
    <citation type="submission" date="2018-07" db="EMBL/GenBank/DDBJ databases">
        <title>Venubactetium sediminum gen. nov., sp. nov., isolated from a marine solar saltern.</title>
        <authorList>
            <person name="Wang S."/>
        </authorList>
    </citation>
    <scope>NUCLEOTIDE SEQUENCE [LARGE SCALE GENOMIC DNA]</scope>
    <source>
        <strain evidence="2 3">WD2A32</strain>
    </source>
</reference>
<keyword evidence="1" id="KW-0732">Signal</keyword>
<evidence type="ECO:0000313" key="2">
    <source>
        <dbReference type="EMBL" id="RDD63552.1"/>
    </source>
</evidence>